<keyword evidence="2" id="KW-1133">Transmembrane helix</keyword>
<keyword evidence="4" id="KW-1185">Reference proteome</keyword>
<dbReference type="EMBL" id="PSNW01000021">
    <property type="protein sequence ID" value="PPE71824.1"/>
    <property type="molecule type" value="Genomic_DNA"/>
</dbReference>
<keyword evidence="2" id="KW-0472">Membrane</keyword>
<feature type="coiled-coil region" evidence="1">
    <location>
        <begin position="38"/>
        <end position="114"/>
    </location>
</feature>
<dbReference type="OrthoDB" id="7056878at2"/>
<dbReference type="InterPro" id="IPR046703">
    <property type="entry name" value="DUF6776"/>
</dbReference>
<organism evidence="3 4">
    <name type="scientific">Solimonas fluminis</name>
    <dbReference type="NCBI Taxonomy" id="2086571"/>
    <lineage>
        <taxon>Bacteria</taxon>
        <taxon>Pseudomonadati</taxon>
        <taxon>Pseudomonadota</taxon>
        <taxon>Gammaproteobacteria</taxon>
        <taxon>Nevskiales</taxon>
        <taxon>Nevskiaceae</taxon>
        <taxon>Solimonas</taxon>
    </lineage>
</organism>
<evidence type="ECO:0000256" key="2">
    <source>
        <dbReference type="SAM" id="Phobius"/>
    </source>
</evidence>
<comment type="caution">
    <text evidence="3">The sequence shown here is derived from an EMBL/GenBank/DDBJ whole genome shotgun (WGS) entry which is preliminary data.</text>
</comment>
<reference evidence="3 4" key="1">
    <citation type="submission" date="2018-02" db="EMBL/GenBank/DDBJ databases">
        <title>Genome sequencing of Solimonas sp. HR-BB.</title>
        <authorList>
            <person name="Lee Y."/>
            <person name="Jeon C.O."/>
        </authorList>
    </citation>
    <scope>NUCLEOTIDE SEQUENCE [LARGE SCALE GENOMIC DNA]</scope>
    <source>
        <strain evidence="3 4">HR-BB</strain>
    </source>
</reference>
<dbReference type="AlphaFoldDB" id="A0A2S5T9Z7"/>
<evidence type="ECO:0000256" key="1">
    <source>
        <dbReference type="SAM" id="Coils"/>
    </source>
</evidence>
<dbReference type="Proteomes" id="UP000238220">
    <property type="component" value="Unassembled WGS sequence"/>
</dbReference>
<accession>A0A2S5T9Z7</accession>
<dbReference type="RefSeq" id="WP_104232434.1">
    <property type="nucleotide sequence ID" value="NZ_PSNW01000021.1"/>
</dbReference>
<proteinExistence type="predicted"/>
<keyword evidence="1" id="KW-0175">Coiled coil</keyword>
<protein>
    <submittedName>
        <fullName evidence="3">Uncharacterized protein</fullName>
    </submittedName>
</protein>
<keyword evidence="2" id="KW-0812">Transmembrane</keyword>
<dbReference type="Pfam" id="PF20567">
    <property type="entry name" value="DUF6776"/>
    <property type="match status" value="1"/>
</dbReference>
<name>A0A2S5T9Z7_9GAMM</name>
<feature type="transmembrane region" description="Helical" evidence="2">
    <location>
        <begin position="12"/>
        <end position="34"/>
    </location>
</feature>
<sequence>MQHKIVIARHRPWLKTGLVAGGVSLLAVLMWGLYSYTRATTVSDFERAQTELERAQDERRNLSRDLRAARAEVEDLRNQLAYQKRSVEIDSHACDEVRQSLTALQSEVSSLREQLTFYRGMSPTGQTRSGVRVHDIKLQPKDREPRTYSYDLTLIQSAQKDRFFGGNVRMEIQGLNGAVRHNLALDDIAVGDIKKLIFSMKYYEEFRGEFRLPEGFKPQRVVVSLQIDGENTPRPEESFEWNRILAGGGGNENVRR</sequence>
<gene>
    <name evidence="3" type="ORF">C3942_21540</name>
</gene>
<evidence type="ECO:0000313" key="4">
    <source>
        <dbReference type="Proteomes" id="UP000238220"/>
    </source>
</evidence>
<evidence type="ECO:0000313" key="3">
    <source>
        <dbReference type="EMBL" id="PPE71824.1"/>
    </source>
</evidence>